<proteinExistence type="predicted"/>
<gene>
    <name evidence="11" type="ORF">IQ24_01398</name>
</gene>
<evidence type="ECO:0000256" key="2">
    <source>
        <dbReference type="ARBA" id="ARBA00022692"/>
    </source>
</evidence>
<dbReference type="Proteomes" id="UP000316225">
    <property type="component" value="Unassembled WGS sequence"/>
</dbReference>
<keyword evidence="5 7" id="KW-1133">Transmembrane helix</keyword>
<dbReference type="GO" id="GO:0005524">
    <property type="term" value="F:ATP binding"/>
    <property type="evidence" value="ECO:0007669"/>
    <property type="project" value="UniProtKB-KW"/>
</dbReference>
<keyword evidence="6 7" id="KW-0472">Membrane</keyword>
<dbReference type="InterPro" id="IPR039421">
    <property type="entry name" value="Type_1_exporter"/>
</dbReference>
<keyword evidence="12" id="KW-1185">Reference proteome</keyword>
<comment type="caution">
    <text evidence="11">The sequence shown here is derived from an EMBL/GenBank/DDBJ whole genome shotgun (WGS) entry which is preliminary data.</text>
</comment>
<dbReference type="PROSITE" id="PS00211">
    <property type="entry name" value="ABC_TRANSPORTER_1"/>
    <property type="match status" value="1"/>
</dbReference>
<feature type="transmembrane region" description="Helical" evidence="7">
    <location>
        <begin position="279"/>
        <end position="301"/>
    </location>
</feature>
<dbReference type="Gene3D" id="3.40.50.300">
    <property type="entry name" value="P-loop containing nucleotide triphosphate hydrolases"/>
    <property type="match status" value="1"/>
</dbReference>
<dbReference type="GO" id="GO:0140359">
    <property type="term" value="F:ABC-type transporter activity"/>
    <property type="evidence" value="ECO:0007669"/>
    <property type="project" value="InterPro"/>
</dbReference>
<dbReference type="InterPro" id="IPR017871">
    <property type="entry name" value="ABC_transporter-like_CS"/>
</dbReference>
<sequence length="719" mass="78619">MSIADLNFSGRRRLPEIRAAEAAECGLACLAMIGRYYGHQVDLNGLRQQFPQSIGGATLRGLMQLAQQLSLAARPLRVGLNALPRVRTPAILHWDLNHFVVLKKIGRRGAVIHDPVRGIRHMPIAELSDHFTGVVLELSPAADFQKLEARLPVKLTSLWTRSQGIAPAIMQVLAVSLVFQIATFAIPFHVQLVVDEAIGRADRNLLTVLALGFGALTVLHAALEALRDWILRLLGSMMSFQIVGNIVRHLLRLPVPYFEKRHVGDIISRIESTNAIQDALTRGMLSALVDGAMAVIAAFILFLYSPLLATVVITALLIVLVLGFSFYPATRAATEENIIALATERSNLIETVRAMPTIKIMGGEIEREGKWRNRYAGVINSSVQVGKLELSLAFLQKSVIGIQTILVVYLGARMVLNADGFSVGMLMAFLSFRQTFSDRALSLVNEVIKFRLLRLHLGRLADIITAEADASPASPLANRPLEVRGGIEIDRMAFRYGATLPLVLEDVSMQIAPGDFVAITGQSGGGKTTLAKLLLGLNQPESGEIRLDGRLANPDLWRAWRAKVGVVAQDDQLLSGTIADNIAFFDPDMDMARVTEAALAARIDDDILRMPMQYLTLVGDMGSTLSGGQRQRVLLARALYRQPQLLLLDEGTANLDEETEREIADLIAALPVTRIVIAHRPALVQRATRHFRVADGAVTEIPVLRRNPGAMAMSEGRGR</sequence>
<dbReference type="Gene3D" id="1.20.1560.10">
    <property type="entry name" value="ABC transporter type 1, transmembrane domain"/>
    <property type="match status" value="1"/>
</dbReference>
<dbReference type="SUPFAM" id="SSF52540">
    <property type="entry name" value="P-loop containing nucleoside triphosphate hydrolases"/>
    <property type="match status" value="1"/>
</dbReference>
<dbReference type="PROSITE" id="PS50893">
    <property type="entry name" value="ABC_TRANSPORTER_2"/>
    <property type="match status" value="1"/>
</dbReference>
<evidence type="ECO:0000259" key="8">
    <source>
        <dbReference type="PROSITE" id="PS50893"/>
    </source>
</evidence>
<evidence type="ECO:0000313" key="12">
    <source>
        <dbReference type="Proteomes" id="UP000316225"/>
    </source>
</evidence>
<dbReference type="InterPro" id="IPR005074">
    <property type="entry name" value="Peptidase_C39"/>
</dbReference>
<evidence type="ECO:0000313" key="11">
    <source>
        <dbReference type="EMBL" id="TWI36035.1"/>
    </source>
</evidence>
<dbReference type="GO" id="GO:0016887">
    <property type="term" value="F:ATP hydrolysis activity"/>
    <property type="evidence" value="ECO:0007669"/>
    <property type="project" value="InterPro"/>
</dbReference>
<dbReference type="SMART" id="SM00382">
    <property type="entry name" value="AAA"/>
    <property type="match status" value="1"/>
</dbReference>
<feature type="transmembrane region" description="Helical" evidence="7">
    <location>
        <begin position="229"/>
        <end position="251"/>
    </location>
</feature>
<keyword evidence="2 7" id="KW-0812">Transmembrane</keyword>
<evidence type="ECO:0000256" key="5">
    <source>
        <dbReference type="ARBA" id="ARBA00022989"/>
    </source>
</evidence>
<feature type="domain" description="Peptidase C39" evidence="10">
    <location>
        <begin position="18"/>
        <end position="138"/>
    </location>
</feature>
<dbReference type="InterPro" id="IPR036640">
    <property type="entry name" value="ABC1_TM_sf"/>
</dbReference>
<dbReference type="Pfam" id="PF00005">
    <property type="entry name" value="ABC_tran"/>
    <property type="match status" value="1"/>
</dbReference>
<dbReference type="PANTHER" id="PTHR24221:SF606">
    <property type="entry name" value="COLICIN V SECRETION-PROCESSING ATP-BINDING PROTEIN"/>
    <property type="match status" value="1"/>
</dbReference>
<feature type="domain" description="ABC transporter" evidence="8">
    <location>
        <begin position="487"/>
        <end position="716"/>
    </location>
</feature>
<dbReference type="Pfam" id="PF03412">
    <property type="entry name" value="Peptidase_C39"/>
    <property type="match status" value="1"/>
</dbReference>
<accession>A0A562NV41</accession>
<comment type="subcellular location">
    <subcellularLocation>
        <location evidence="1">Cell membrane</location>
        <topology evidence="1">Multi-pass membrane protein</topology>
    </subcellularLocation>
</comment>
<dbReference type="EMBL" id="VLKU01000003">
    <property type="protein sequence ID" value="TWI36035.1"/>
    <property type="molecule type" value="Genomic_DNA"/>
</dbReference>
<dbReference type="InterPro" id="IPR003439">
    <property type="entry name" value="ABC_transporter-like_ATP-bd"/>
</dbReference>
<dbReference type="Gene3D" id="3.90.70.10">
    <property type="entry name" value="Cysteine proteinases"/>
    <property type="match status" value="1"/>
</dbReference>
<evidence type="ECO:0000259" key="10">
    <source>
        <dbReference type="PROSITE" id="PS50990"/>
    </source>
</evidence>
<name>A0A562NV41_9RHOB</name>
<evidence type="ECO:0000259" key="9">
    <source>
        <dbReference type="PROSITE" id="PS50929"/>
    </source>
</evidence>
<dbReference type="AlphaFoldDB" id="A0A562NV41"/>
<feature type="transmembrane region" description="Helical" evidence="7">
    <location>
        <begin position="205"/>
        <end position="223"/>
    </location>
</feature>
<dbReference type="InterPro" id="IPR003593">
    <property type="entry name" value="AAA+_ATPase"/>
</dbReference>
<dbReference type="InterPro" id="IPR011527">
    <property type="entry name" value="ABC1_TM_dom"/>
</dbReference>
<dbReference type="GO" id="GO:0006508">
    <property type="term" value="P:proteolysis"/>
    <property type="evidence" value="ECO:0007669"/>
    <property type="project" value="InterPro"/>
</dbReference>
<feature type="transmembrane region" description="Helical" evidence="7">
    <location>
        <begin position="307"/>
        <end position="327"/>
    </location>
</feature>
<dbReference type="GO" id="GO:0005886">
    <property type="term" value="C:plasma membrane"/>
    <property type="evidence" value="ECO:0007669"/>
    <property type="project" value="UniProtKB-SubCell"/>
</dbReference>
<dbReference type="InterPro" id="IPR027417">
    <property type="entry name" value="P-loop_NTPase"/>
</dbReference>
<feature type="domain" description="ABC transmembrane type-1" evidence="9">
    <location>
        <begin position="172"/>
        <end position="452"/>
    </location>
</feature>
<reference evidence="11 12" key="1">
    <citation type="journal article" date="2015" name="Stand. Genomic Sci.">
        <title>Genomic Encyclopedia of Bacterial and Archaeal Type Strains, Phase III: the genomes of soil and plant-associated and newly described type strains.</title>
        <authorList>
            <person name="Whitman W.B."/>
            <person name="Woyke T."/>
            <person name="Klenk H.P."/>
            <person name="Zhou Y."/>
            <person name="Lilburn T.G."/>
            <person name="Beck B.J."/>
            <person name="De Vos P."/>
            <person name="Vandamme P."/>
            <person name="Eisen J.A."/>
            <person name="Garrity G."/>
            <person name="Hugenholtz P."/>
            <person name="Kyrpides N.C."/>
        </authorList>
    </citation>
    <scope>NUCLEOTIDE SEQUENCE [LARGE SCALE GENOMIC DNA]</scope>
    <source>
        <strain evidence="11 12">CGMCC 1.5364</strain>
    </source>
</reference>
<dbReference type="PROSITE" id="PS50990">
    <property type="entry name" value="PEPTIDASE_C39"/>
    <property type="match status" value="1"/>
</dbReference>
<dbReference type="GO" id="GO:0034040">
    <property type="term" value="F:ATPase-coupled lipid transmembrane transporter activity"/>
    <property type="evidence" value="ECO:0007669"/>
    <property type="project" value="TreeGrafter"/>
</dbReference>
<dbReference type="SUPFAM" id="SSF90123">
    <property type="entry name" value="ABC transporter transmembrane region"/>
    <property type="match status" value="1"/>
</dbReference>
<keyword evidence="3" id="KW-0547">Nucleotide-binding</keyword>
<evidence type="ECO:0000256" key="3">
    <source>
        <dbReference type="ARBA" id="ARBA00022741"/>
    </source>
</evidence>
<evidence type="ECO:0000256" key="7">
    <source>
        <dbReference type="SAM" id="Phobius"/>
    </source>
</evidence>
<evidence type="ECO:0000256" key="4">
    <source>
        <dbReference type="ARBA" id="ARBA00022840"/>
    </source>
</evidence>
<dbReference type="GO" id="GO:0008233">
    <property type="term" value="F:peptidase activity"/>
    <property type="evidence" value="ECO:0007669"/>
    <property type="project" value="InterPro"/>
</dbReference>
<evidence type="ECO:0000256" key="1">
    <source>
        <dbReference type="ARBA" id="ARBA00004651"/>
    </source>
</evidence>
<evidence type="ECO:0000256" key="6">
    <source>
        <dbReference type="ARBA" id="ARBA00023136"/>
    </source>
</evidence>
<dbReference type="RefSeq" id="WP_199756506.1">
    <property type="nucleotide sequence ID" value="NZ_VLKU01000003.1"/>
</dbReference>
<keyword evidence="4" id="KW-0067">ATP-binding</keyword>
<dbReference type="Pfam" id="PF00664">
    <property type="entry name" value="ABC_membrane"/>
    <property type="match status" value="1"/>
</dbReference>
<protein>
    <submittedName>
        <fullName evidence="11">Colicin V processing peptidase</fullName>
    </submittedName>
</protein>
<dbReference type="PANTHER" id="PTHR24221">
    <property type="entry name" value="ATP-BINDING CASSETTE SUB-FAMILY B"/>
    <property type="match status" value="1"/>
</dbReference>
<dbReference type="PROSITE" id="PS50929">
    <property type="entry name" value="ABC_TM1F"/>
    <property type="match status" value="1"/>
</dbReference>
<feature type="transmembrane region" description="Helical" evidence="7">
    <location>
        <begin position="168"/>
        <end position="193"/>
    </location>
</feature>
<organism evidence="11 12">
    <name type="scientific">Paracoccus sulfuroxidans</name>
    <dbReference type="NCBI Taxonomy" id="384678"/>
    <lineage>
        <taxon>Bacteria</taxon>
        <taxon>Pseudomonadati</taxon>
        <taxon>Pseudomonadota</taxon>
        <taxon>Alphaproteobacteria</taxon>
        <taxon>Rhodobacterales</taxon>
        <taxon>Paracoccaceae</taxon>
        <taxon>Paracoccus</taxon>
    </lineage>
</organism>
<dbReference type="CDD" id="cd18567">
    <property type="entry name" value="ABC_6TM_CvaB_RaxB_like"/>
    <property type="match status" value="1"/>
</dbReference>